<evidence type="ECO:0000256" key="1">
    <source>
        <dbReference type="SAM" id="MobiDB-lite"/>
    </source>
</evidence>
<keyword evidence="3" id="KW-1185">Reference proteome</keyword>
<comment type="caution">
    <text evidence="2">The sequence shown here is derived from an EMBL/GenBank/DDBJ whole genome shotgun (WGS) entry which is preliminary data.</text>
</comment>
<feature type="region of interest" description="Disordered" evidence="1">
    <location>
        <begin position="36"/>
        <end position="112"/>
    </location>
</feature>
<gene>
    <name evidence="2" type="ORF">PGLA1383_LOCUS9700</name>
</gene>
<sequence>MRTAISRVTNRALRGEMLQQLSHKLRQELLSFMQGHAAKHQGESSAQSGGPCKRQEGNDRSKGMSQEPCAQGVQLAVGSDSDADTSSDDASEVSHMVGEEDTCQDLSEQSAEEEMYALPWHPFDDGPEEKVGAIEAVVWESAKSEDEAPFCGSAAVAASTTATATSTVGDQGFKFDGEGKQRHSVAGRKNRHATGVGCSVQRGQAHYQAKMSIKGIVISGRYRHDLDSALSDHVMLMQVREAILTVFQRRGLNFKQGGAHWNEVADELSEVVNAILIENSADGEIARCTCYARMSMGAFVGKDLPTPNTRSVVTCLEHDRLVQEARDVGWPEVRKAFIELSQHVEPRGPSTGRGNAIRSPTSVAATLDALYDRYAARRTEREALATAREQKNKQHEETRTEREALATARREQKNKQHEETTVRLKTLRSFSRLARRAETALNAVHEKRRRLAQLEDTQMKKQARQEQQERKRQEQQERKRRAELRRQWLRQRDLTMDEIMRGPPSL</sequence>
<dbReference type="EMBL" id="CAJNNV010004627">
    <property type="protein sequence ID" value="CAE8591004.1"/>
    <property type="molecule type" value="Genomic_DNA"/>
</dbReference>
<evidence type="ECO:0000313" key="3">
    <source>
        <dbReference type="Proteomes" id="UP000654075"/>
    </source>
</evidence>
<feature type="region of interest" description="Disordered" evidence="1">
    <location>
        <begin position="449"/>
        <end position="506"/>
    </location>
</feature>
<protein>
    <submittedName>
        <fullName evidence="2">Uncharacterized protein</fullName>
    </submittedName>
</protein>
<feature type="region of interest" description="Disordered" evidence="1">
    <location>
        <begin position="384"/>
        <end position="421"/>
    </location>
</feature>
<reference evidence="2" key="1">
    <citation type="submission" date="2021-02" db="EMBL/GenBank/DDBJ databases">
        <authorList>
            <person name="Dougan E. K."/>
            <person name="Rhodes N."/>
            <person name="Thang M."/>
            <person name="Chan C."/>
        </authorList>
    </citation>
    <scope>NUCLEOTIDE SEQUENCE</scope>
</reference>
<dbReference type="AlphaFoldDB" id="A0A813DQR0"/>
<name>A0A813DQR0_POLGL</name>
<feature type="compositionally biased region" description="Basic and acidic residues" evidence="1">
    <location>
        <begin position="484"/>
        <end position="500"/>
    </location>
</feature>
<feature type="compositionally biased region" description="Acidic residues" evidence="1">
    <location>
        <begin position="81"/>
        <end position="91"/>
    </location>
</feature>
<dbReference type="Proteomes" id="UP000654075">
    <property type="component" value="Unassembled WGS sequence"/>
</dbReference>
<feature type="compositionally biased region" description="Basic and acidic residues" evidence="1">
    <location>
        <begin position="53"/>
        <end position="62"/>
    </location>
</feature>
<accession>A0A813DQR0</accession>
<evidence type="ECO:0000313" key="2">
    <source>
        <dbReference type="EMBL" id="CAE8591004.1"/>
    </source>
</evidence>
<feature type="compositionally biased region" description="Basic and acidic residues" evidence="1">
    <location>
        <begin position="457"/>
        <end position="477"/>
    </location>
</feature>
<organism evidence="2 3">
    <name type="scientific">Polarella glacialis</name>
    <name type="common">Dinoflagellate</name>
    <dbReference type="NCBI Taxonomy" id="89957"/>
    <lineage>
        <taxon>Eukaryota</taxon>
        <taxon>Sar</taxon>
        <taxon>Alveolata</taxon>
        <taxon>Dinophyceae</taxon>
        <taxon>Suessiales</taxon>
        <taxon>Suessiaceae</taxon>
        <taxon>Polarella</taxon>
    </lineage>
</organism>
<proteinExistence type="predicted"/>